<evidence type="ECO:0000256" key="1">
    <source>
        <dbReference type="SAM" id="MobiDB-lite"/>
    </source>
</evidence>
<dbReference type="InterPro" id="IPR050606">
    <property type="entry name" value="Calponin-like"/>
</dbReference>
<protein>
    <submittedName>
        <fullName evidence="3">Transgelin</fullName>
    </submittedName>
</protein>
<dbReference type="GO" id="GO:0007015">
    <property type="term" value="P:actin filament organization"/>
    <property type="evidence" value="ECO:0007669"/>
    <property type="project" value="TreeGrafter"/>
</dbReference>
<keyword evidence="4" id="KW-1185">Reference proteome</keyword>
<feature type="region of interest" description="Disordered" evidence="1">
    <location>
        <begin position="231"/>
        <end position="349"/>
    </location>
</feature>
<reference evidence="3 4" key="1">
    <citation type="submission" date="2015-07" db="EMBL/GenBank/DDBJ databases">
        <title>The genome of the fungus Escovopsis weberi, a specialized disease agent of ant agriculture.</title>
        <authorList>
            <person name="de Man T.J."/>
            <person name="Stajich J.E."/>
            <person name="Kubicek C.P."/>
            <person name="Chenthamara K."/>
            <person name="Atanasova L."/>
            <person name="Druzhinina I.S."/>
            <person name="Birnbaum S."/>
            <person name="Barribeau S.M."/>
            <person name="Teiling C."/>
            <person name="Suen G."/>
            <person name="Currie C."/>
            <person name="Gerardo N.M."/>
        </authorList>
    </citation>
    <scope>NUCLEOTIDE SEQUENCE [LARGE SCALE GENOMIC DNA]</scope>
</reference>
<dbReference type="AlphaFoldDB" id="A0A0M9VRW2"/>
<dbReference type="InterPro" id="IPR036872">
    <property type="entry name" value="CH_dom_sf"/>
</dbReference>
<evidence type="ECO:0000259" key="2">
    <source>
        <dbReference type="PROSITE" id="PS50021"/>
    </source>
</evidence>
<dbReference type="EMBL" id="LGSR01000028">
    <property type="protein sequence ID" value="KOS17065.1"/>
    <property type="molecule type" value="Genomic_DNA"/>
</dbReference>
<dbReference type="InterPro" id="IPR003096">
    <property type="entry name" value="SM22_calponin"/>
</dbReference>
<gene>
    <name evidence="3" type="ORF">ESCO_005988</name>
</gene>
<dbReference type="PANTHER" id="PTHR47385:SF14">
    <property type="entry name" value="TRANSGELIN"/>
    <property type="match status" value="1"/>
</dbReference>
<evidence type="ECO:0000313" key="3">
    <source>
        <dbReference type="EMBL" id="KOS17065.1"/>
    </source>
</evidence>
<dbReference type="SUPFAM" id="SSF47576">
    <property type="entry name" value="Calponin-homology domain, CH-domain"/>
    <property type="match status" value="1"/>
</dbReference>
<feature type="region of interest" description="Disordered" evidence="1">
    <location>
        <begin position="130"/>
        <end position="202"/>
    </location>
</feature>
<dbReference type="PANTHER" id="PTHR47385">
    <property type="entry name" value="CALPONIN"/>
    <property type="match status" value="1"/>
</dbReference>
<dbReference type="Gene3D" id="1.10.418.10">
    <property type="entry name" value="Calponin-like domain"/>
    <property type="match status" value="1"/>
</dbReference>
<feature type="compositionally biased region" description="Low complexity" evidence="1">
    <location>
        <begin position="143"/>
        <end position="152"/>
    </location>
</feature>
<dbReference type="STRING" id="150374.A0A0M9VRW2"/>
<dbReference type="SMART" id="SM00033">
    <property type="entry name" value="CH"/>
    <property type="match status" value="1"/>
</dbReference>
<sequence>MASVTSLDKDLRKLRLEKYTPAVANEARQWIEDTLGEKLSSADLLEGLKDGVALCKLINLALPAPGVRFKKSAMPFVQMENISQFLNACQTPPLSLHQHDTFLTVDLFEQKDPAQVLQCISAFSRAAHTVNPQKFPDPIGPKTRTGGLTPQPTGGGGTRNRGASIASDTSSAHGGVARSTASHDSASWSKSQKEPISAPPPAWNTAQYGFMGGASQGSLGISFGARRQVASAGPAVPSLADKERVRKEKIAEEERARHEEEERRRAVLNAEEEQVRLEEERSLEEKASRLRDEDRRKYEEEKRQWDEQERRWRLAEEKRRKEEEEAAARMEEERRQARTRSPAKLRGQFLSQYQAEQAAALAEAEQSADKQRIKELETELELARQREAEYERDRLGRGGPVPDAPAKIGATSRSRPITPRSPKPHSANNTSQLNRHESWSQGGEVLHTKWHQRQQEPVPETELEALSSPKSPRPLPDPNALPQNQAGAGSPRPLPDPAKYASPPRAPAQNRTDQFLASHPAPVQPAAQQIYAREVGGTQERDEEDRRRLQSQEKTTAGGWASRSLLEREMELERQRQREWEAAQQETAAAAAKMTDEQRAHGVDGIGGGIGGRWDVSQWSGYTGGENENKVSPGISAAGRRQIVGPRPLPNLTDQPPP</sequence>
<dbReference type="InterPro" id="IPR001715">
    <property type="entry name" value="CH_dom"/>
</dbReference>
<feature type="region of interest" description="Disordered" evidence="1">
    <location>
        <begin position="586"/>
        <end position="658"/>
    </location>
</feature>
<organism evidence="3 4">
    <name type="scientific">Escovopsis weberi</name>
    <dbReference type="NCBI Taxonomy" id="150374"/>
    <lineage>
        <taxon>Eukaryota</taxon>
        <taxon>Fungi</taxon>
        <taxon>Dikarya</taxon>
        <taxon>Ascomycota</taxon>
        <taxon>Pezizomycotina</taxon>
        <taxon>Sordariomycetes</taxon>
        <taxon>Hypocreomycetidae</taxon>
        <taxon>Hypocreales</taxon>
        <taxon>Hypocreaceae</taxon>
        <taxon>Escovopsis</taxon>
    </lineage>
</organism>
<dbReference type="PRINTS" id="PR00888">
    <property type="entry name" value="SM22CALPONIN"/>
</dbReference>
<feature type="compositionally biased region" description="Polar residues" evidence="1">
    <location>
        <begin position="179"/>
        <end position="190"/>
    </location>
</feature>
<dbReference type="GO" id="GO:0051015">
    <property type="term" value="F:actin filament binding"/>
    <property type="evidence" value="ECO:0007669"/>
    <property type="project" value="TreeGrafter"/>
</dbReference>
<feature type="region of interest" description="Disordered" evidence="1">
    <location>
        <begin position="384"/>
        <end position="565"/>
    </location>
</feature>
<feature type="domain" description="Calponin-homology (CH)" evidence="2">
    <location>
        <begin position="21"/>
        <end position="127"/>
    </location>
</feature>
<dbReference type="OrthoDB" id="21595at2759"/>
<dbReference type="Pfam" id="PF00307">
    <property type="entry name" value="CH"/>
    <property type="match status" value="1"/>
</dbReference>
<accession>A0A0M9VRW2</accession>
<dbReference type="CDD" id="cd21210">
    <property type="entry name" value="CH_SCP1-like"/>
    <property type="match status" value="1"/>
</dbReference>
<comment type="caution">
    <text evidence="3">The sequence shown here is derived from an EMBL/GenBank/DDBJ whole genome shotgun (WGS) entry which is preliminary data.</text>
</comment>
<dbReference type="GO" id="GO:0015629">
    <property type="term" value="C:actin cytoskeleton"/>
    <property type="evidence" value="ECO:0007669"/>
    <property type="project" value="TreeGrafter"/>
</dbReference>
<dbReference type="PROSITE" id="PS50021">
    <property type="entry name" value="CH"/>
    <property type="match status" value="1"/>
</dbReference>
<evidence type="ECO:0000313" key="4">
    <source>
        <dbReference type="Proteomes" id="UP000053831"/>
    </source>
</evidence>
<name>A0A0M9VRW2_ESCWE</name>
<dbReference type="Proteomes" id="UP000053831">
    <property type="component" value="Unassembled WGS sequence"/>
</dbReference>
<feature type="compositionally biased region" description="Basic and acidic residues" evidence="1">
    <location>
        <begin position="384"/>
        <end position="396"/>
    </location>
</feature>
<feature type="compositionally biased region" description="Basic and acidic residues" evidence="1">
    <location>
        <begin position="240"/>
        <end position="265"/>
    </location>
</feature>
<proteinExistence type="predicted"/>
<feature type="compositionally biased region" description="Basic and acidic residues" evidence="1">
    <location>
        <begin position="273"/>
        <end position="336"/>
    </location>
</feature>